<dbReference type="InterPro" id="IPR007157">
    <property type="entry name" value="PspA_VIPP1"/>
</dbReference>
<accession>A0AB34WZF5</accession>
<organism evidence="3 4">
    <name type="scientific">Varibaculum cambriense</name>
    <dbReference type="NCBI Taxonomy" id="184870"/>
    <lineage>
        <taxon>Bacteria</taxon>
        <taxon>Bacillati</taxon>
        <taxon>Actinomycetota</taxon>
        <taxon>Actinomycetes</taxon>
        <taxon>Actinomycetales</taxon>
        <taxon>Actinomycetaceae</taxon>
        <taxon>Varibaculum</taxon>
    </lineage>
</organism>
<dbReference type="Pfam" id="PF04012">
    <property type="entry name" value="PspA_IM30"/>
    <property type="match status" value="1"/>
</dbReference>
<gene>
    <name evidence="3" type="ORF">HMPREF1862_01057</name>
</gene>
<keyword evidence="2" id="KW-0175">Coiled coil</keyword>
<evidence type="ECO:0000256" key="2">
    <source>
        <dbReference type="SAM" id="Coils"/>
    </source>
</evidence>
<protein>
    <submittedName>
        <fullName evidence="3">PspA/IM30 family protein</fullName>
    </submittedName>
</protein>
<sequence>MAEKQTILGRITNMAKANINALLDRAEDPEKMLDQMIRDYTNSIHEAESAVAQTVGNLRLAEKDLEEDRAAATQWGEKAALASTKAEEARHRGDVAEAERLDNLARLALGKQIGFEQQVKSQEPLLVSQKEMAEQLKQGLAGMKTKLEDLKSKRDQLVARQKTAEAQNRVQETAQKFNLADPTSELNRFEEKIRKQEALAAGRAELASESLENQFAELEKSGSAAEIEARLAALKNQ</sequence>
<feature type="coiled-coil region" evidence="2">
    <location>
        <begin position="133"/>
        <end position="167"/>
    </location>
</feature>
<evidence type="ECO:0000313" key="3">
    <source>
        <dbReference type="EMBL" id="KXB80750.1"/>
    </source>
</evidence>
<evidence type="ECO:0000313" key="4">
    <source>
        <dbReference type="Proteomes" id="UP000070572"/>
    </source>
</evidence>
<dbReference type="AlphaFoldDB" id="A0AB34WZF5"/>
<feature type="coiled-coil region" evidence="2">
    <location>
        <begin position="201"/>
        <end position="228"/>
    </location>
</feature>
<dbReference type="Proteomes" id="UP000070572">
    <property type="component" value="Unassembled WGS sequence"/>
</dbReference>
<proteinExistence type="inferred from homology"/>
<dbReference type="EMBL" id="LSDN01000014">
    <property type="protein sequence ID" value="KXB80750.1"/>
    <property type="molecule type" value="Genomic_DNA"/>
</dbReference>
<reference evidence="3 4" key="1">
    <citation type="submission" date="2016-01" db="EMBL/GenBank/DDBJ databases">
        <authorList>
            <person name="Mitreva M."/>
            <person name="Pepin K.H."/>
            <person name="Mihindukulasuriya K.A."/>
            <person name="Fulton R."/>
            <person name="Fronick C."/>
            <person name="O'Laughlin M."/>
            <person name="Miner T."/>
            <person name="Herter B."/>
            <person name="Rosa B.A."/>
            <person name="Cordes M."/>
            <person name="Tomlinson C."/>
            <person name="Wollam A."/>
            <person name="Palsikar V.B."/>
            <person name="Mardis E.R."/>
            <person name="Wilson R.K."/>
        </authorList>
    </citation>
    <scope>NUCLEOTIDE SEQUENCE [LARGE SCALE GENOMIC DNA]</scope>
    <source>
        <strain evidence="3 4">DNF00696</strain>
    </source>
</reference>
<name>A0AB34WZF5_9ACTO</name>
<evidence type="ECO:0000256" key="1">
    <source>
        <dbReference type="ARBA" id="ARBA00043985"/>
    </source>
</evidence>
<comment type="similarity">
    <text evidence="1">Belongs to the PspA/Vipp/IM30 family.</text>
</comment>
<dbReference type="PANTHER" id="PTHR31088:SF6">
    <property type="entry name" value="PHAGE SHOCK PROTEIN A"/>
    <property type="match status" value="1"/>
</dbReference>
<dbReference type="PANTHER" id="PTHR31088">
    <property type="entry name" value="MEMBRANE-ASSOCIATED PROTEIN VIPP1, CHLOROPLASTIC"/>
    <property type="match status" value="1"/>
</dbReference>
<comment type="caution">
    <text evidence="3">The sequence shown here is derived from an EMBL/GenBank/DDBJ whole genome shotgun (WGS) entry which is preliminary data.</text>
</comment>
<dbReference type="RefSeq" id="WP_060920433.1">
    <property type="nucleotide sequence ID" value="NZ_KQ960683.1"/>
</dbReference>